<dbReference type="GO" id="GO:0005524">
    <property type="term" value="F:ATP binding"/>
    <property type="evidence" value="ECO:0007669"/>
    <property type="project" value="UniProtKB-KW"/>
</dbReference>
<dbReference type="GO" id="GO:0008033">
    <property type="term" value="P:tRNA processing"/>
    <property type="evidence" value="ECO:0007669"/>
    <property type="project" value="UniProtKB-KW"/>
</dbReference>
<keyword evidence="9" id="KW-0460">Magnesium</keyword>
<dbReference type="PANTHER" id="PTHR47545">
    <property type="entry name" value="MULTIFUNCTIONAL CCA PROTEIN"/>
    <property type="match status" value="1"/>
</dbReference>
<dbReference type="FunFam" id="3.30.460.10:FF:000033">
    <property type="entry name" value="Poly A polymerase head domain protein"/>
    <property type="match status" value="1"/>
</dbReference>
<dbReference type="Pfam" id="PF01966">
    <property type="entry name" value="HD"/>
    <property type="match status" value="1"/>
</dbReference>
<dbReference type="InterPro" id="IPR032828">
    <property type="entry name" value="PolyA_RNA-bd"/>
</dbReference>
<evidence type="ECO:0000256" key="1">
    <source>
        <dbReference type="ARBA" id="ARBA00001946"/>
    </source>
</evidence>
<dbReference type="InterPro" id="IPR050124">
    <property type="entry name" value="tRNA_CCA-adding_enzyme"/>
</dbReference>
<dbReference type="Gene3D" id="3.30.460.10">
    <property type="entry name" value="Beta Polymerase, domain 2"/>
    <property type="match status" value="1"/>
</dbReference>
<dbReference type="Pfam" id="PF01743">
    <property type="entry name" value="PolyA_pol"/>
    <property type="match status" value="1"/>
</dbReference>
<comment type="cofactor">
    <cofactor evidence="1">
        <name>Mg(2+)</name>
        <dbReference type="ChEBI" id="CHEBI:18420"/>
    </cofactor>
</comment>
<dbReference type="Gene3D" id="1.10.3090.10">
    <property type="entry name" value="cca-adding enzyme, domain 2"/>
    <property type="match status" value="1"/>
</dbReference>
<accession>A0A7L5DLB0</accession>
<evidence type="ECO:0000256" key="3">
    <source>
        <dbReference type="ARBA" id="ARBA00022694"/>
    </source>
</evidence>
<dbReference type="Proteomes" id="UP000501128">
    <property type="component" value="Chromosome"/>
</dbReference>
<dbReference type="PANTHER" id="PTHR47545:SF1">
    <property type="entry name" value="MULTIFUNCTIONAL CCA PROTEIN"/>
    <property type="match status" value="1"/>
</dbReference>
<evidence type="ECO:0000259" key="13">
    <source>
        <dbReference type="Pfam" id="PF01966"/>
    </source>
</evidence>
<keyword evidence="16" id="KW-1185">Reference proteome</keyword>
<dbReference type="SUPFAM" id="SSF81301">
    <property type="entry name" value="Nucleotidyltransferase"/>
    <property type="match status" value="1"/>
</dbReference>
<keyword evidence="6" id="KW-0547">Nucleotide-binding</keyword>
<evidence type="ECO:0000256" key="5">
    <source>
        <dbReference type="ARBA" id="ARBA00022723"/>
    </source>
</evidence>
<dbReference type="InterPro" id="IPR003607">
    <property type="entry name" value="HD/PDEase_dom"/>
</dbReference>
<comment type="similarity">
    <text evidence="11">Belongs to the tRNA nucleotidyltransferase/poly(A) polymerase family.</text>
</comment>
<dbReference type="InterPro" id="IPR043519">
    <property type="entry name" value="NT_sf"/>
</dbReference>
<evidence type="ECO:0000256" key="8">
    <source>
        <dbReference type="ARBA" id="ARBA00022840"/>
    </source>
</evidence>
<proteinExistence type="inferred from homology"/>
<evidence type="ECO:0000256" key="6">
    <source>
        <dbReference type="ARBA" id="ARBA00022741"/>
    </source>
</evidence>
<dbReference type="InterPro" id="IPR002646">
    <property type="entry name" value="PolA_pol_head_dom"/>
</dbReference>
<keyword evidence="3" id="KW-0819">tRNA processing</keyword>
<dbReference type="CDD" id="cd05398">
    <property type="entry name" value="NT_ClassII-CCAase"/>
    <property type="match status" value="1"/>
</dbReference>
<feature type="domain" description="tRNA nucleotidyltransferase/poly(A) polymerase RNA and SrmB- binding" evidence="14">
    <location>
        <begin position="188"/>
        <end position="247"/>
    </location>
</feature>
<evidence type="ECO:0000313" key="15">
    <source>
        <dbReference type="EMBL" id="QJD79206.1"/>
    </source>
</evidence>
<dbReference type="GO" id="GO:0042245">
    <property type="term" value="P:RNA repair"/>
    <property type="evidence" value="ECO:0007669"/>
    <property type="project" value="UniProtKB-KW"/>
</dbReference>
<evidence type="ECO:0000259" key="14">
    <source>
        <dbReference type="Pfam" id="PF12627"/>
    </source>
</evidence>
<keyword evidence="4" id="KW-0548">Nucleotidyltransferase</keyword>
<dbReference type="GO" id="GO:0016779">
    <property type="term" value="F:nucleotidyltransferase activity"/>
    <property type="evidence" value="ECO:0007669"/>
    <property type="project" value="UniProtKB-KW"/>
</dbReference>
<organism evidence="15 16">
    <name type="scientific">Spirosoma rhododendri</name>
    <dbReference type="NCBI Taxonomy" id="2728024"/>
    <lineage>
        <taxon>Bacteria</taxon>
        <taxon>Pseudomonadati</taxon>
        <taxon>Bacteroidota</taxon>
        <taxon>Cytophagia</taxon>
        <taxon>Cytophagales</taxon>
        <taxon>Cytophagaceae</taxon>
        <taxon>Spirosoma</taxon>
    </lineage>
</organism>
<gene>
    <name evidence="15" type="ORF">HH216_12865</name>
</gene>
<protein>
    <submittedName>
        <fullName evidence="15">HD domain-containing protein</fullName>
    </submittedName>
</protein>
<evidence type="ECO:0000256" key="2">
    <source>
        <dbReference type="ARBA" id="ARBA00022679"/>
    </source>
</evidence>
<evidence type="ECO:0000259" key="12">
    <source>
        <dbReference type="Pfam" id="PF01743"/>
    </source>
</evidence>
<feature type="domain" description="HD" evidence="13">
    <location>
        <begin position="265"/>
        <end position="366"/>
    </location>
</feature>
<name>A0A7L5DLB0_9BACT</name>
<dbReference type="NCBIfam" id="TIGR00277">
    <property type="entry name" value="HDIG"/>
    <property type="match status" value="1"/>
</dbReference>
<dbReference type="InterPro" id="IPR006675">
    <property type="entry name" value="HDIG_dom"/>
</dbReference>
<dbReference type="GO" id="GO:0046872">
    <property type="term" value="F:metal ion binding"/>
    <property type="evidence" value="ECO:0007669"/>
    <property type="project" value="UniProtKB-KW"/>
</dbReference>
<dbReference type="CDD" id="cd00077">
    <property type="entry name" value="HDc"/>
    <property type="match status" value="1"/>
</dbReference>
<keyword evidence="8" id="KW-0067">ATP-binding</keyword>
<evidence type="ECO:0000256" key="4">
    <source>
        <dbReference type="ARBA" id="ARBA00022695"/>
    </source>
</evidence>
<keyword evidence="10 11" id="KW-0694">RNA-binding</keyword>
<sequence length="504" mass="56842">MNFADTLQTNPIFETLAQQADALGMRAYVVGGFVRDLLLKRPSKDIDVVCLGSGIALAEAVGKAMKAPVAVFPNFGTAMVKVDLAGQPWEVEFVGARKESYRADSRKPIVEDGTLEDDQNRRDFTINAMGIQLNRTGKAGVYGDLLDPFDGQKDLKRKIIRTPLDPLITFSDDPLRMMRAIRFASQLNFDIEPATFDAIVQMNERIGIVSRERITDELNKIILSPTPSYGFKLLYHAGLLERIFPELVALKGVETIEGRGHKDNFYHTLQVLDNIANRTKSTPELDAQELWLRWAALLHDIAKPATKRYDKRVGWTFHGHEDMGARWVPGIFRTMKLPLHESMRMVQKLVRLHLRPIALTKEQITDSALRRLLVEAGHDLDGLMALCRADITSKNYEKVQKHLRNFDRVEQKLIDLETRDELRNFQPVITGELIMETFGLPPSREVGDLKTLIREAILDGVVPNTLEAAYPFLIEEGRKRNLTPVQVAQPVPANRSTADTRTSG</sequence>
<feature type="domain" description="Poly A polymerase head" evidence="12">
    <location>
        <begin position="27"/>
        <end position="161"/>
    </location>
</feature>
<dbReference type="InterPro" id="IPR006674">
    <property type="entry name" value="HD_domain"/>
</dbReference>
<dbReference type="KEGG" id="srho:HH216_12865"/>
<evidence type="ECO:0000256" key="10">
    <source>
        <dbReference type="ARBA" id="ARBA00022884"/>
    </source>
</evidence>
<dbReference type="AlphaFoldDB" id="A0A7L5DLB0"/>
<keyword evidence="7" id="KW-0692">RNA repair</keyword>
<reference evidence="15 16" key="1">
    <citation type="submission" date="2020-04" db="EMBL/GenBank/DDBJ databases">
        <title>Genome sequencing of novel species.</title>
        <authorList>
            <person name="Heo J."/>
            <person name="Kim S.-J."/>
            <person name="Kim J.-S."/>
            <person name="Hong S.-B."/>
            <person name="Kwon S.-W."/>
        </authorList>
    </citation>
    <scope>NUCLEOTIDE SEQUENCE [LARGE SCALE GENOMIC DNA]</scope>
    <source>
        <strain evidence="15 16">CJU-R4</strain>
    </source>
</reference>
<evidence type="ECO:0000256" key="9">
    <source>
        <dbReference type="ARBA" id="ARBA00022842"/>
    </source>
</evidence>
<keyword evidence="2 11" id="KW-0808">Transferase</keyword>
<evidence type="ECO:0000256" key="11">
    <source>
        <dbReference type="RuleBase" id="RU003953"/>
    </source>
</evidence>
<dbReference type="SUPFAM" id="SSF81891">
    <property type="entry name" value="Poly A polymerase C-terminal region-like"/>
    <property type="match status" value="1"/>
</dbReference>
<evidence type="ECO:0000256" key="7">
    <source>
        <dbReference type="ARBA" id="ARBA00022800"/>
    </source>
</evidence>
<dbReference type="GO" id="GO:0003723">
    <property type="term" value="F:RNA binding"/>
    <property type="evidence" value="ECO:0007669"/>
    <property type="project" value="UniProtKB-KW"/>
</dbReference>
<dbReference type="EMBL" id="CP051677">
    <property type="protein sequence ID" value="QJD79206.1"/>
    <property type="molecule type" value="Genomic_DNA"/>
</dbReference>
<keyword evidence="5" id="KW-0479">Metal-binding</keyword>
<dbReference type="RefSeq" id="WP_169551172.1">
    <property type="nucleotide sequence ID" value="NZ_CP051677.1"/>
</dbReference>
<evidence type="ECO:0000313" key="16">
    <source>
        <dbReference type="Proteomes" id="UP000501128"/>
    </source>
</evidence>
<dbReference type="Pfam" id="PF12627">
    <property type="entry name" value="PolyA_pol_RNAbd"/>
    <property type="match status" value="1"/>
</dbReference>